<keyword evidence="1" id="KW-0238">DNA-binding</keyword>
<evidence type="ECO:0000313" key="1">
    <source>
        <dbReference type="EMBL" id="QHB31819.1"/>
    </source>
</evidence>
<keyword evidence="2" id="KW-1185">Reference proteome</keyword>
<gene>
    <name evidence="1" type="ORF">F0T03_06320</name>
</gene>
<name>A0A857EZ71_9GAMM</name>
<dbReference type="EMBL" id="CP043727">
    <property type="protein sequence ID" value="QHB31819.1"/>
    <property type="molecule type" value="Genomic_DNA"/>
</dbReference>
<protein>
    <submittedName>
        <fullName evidence="1">DNA-binding protein</fullName>
    </submittedName>
</protein>
<accession>A0A857EZ71</accession>
<evidence type="ECO:0000313" key="2">
    <source>
        <dbReference type="Proteomes" id="UP000464402"/>
    </source>
</evidence>
<reference evidence="2" key="1">
    <citation type="submission" date="2019-09" db="EMBL/GenBank/DDBJ databases">
        <title>Yersinia canariae sp. nov., isolated from a human yersiniosis case.</title>
        <authorList>
            <person name="Nguyen S.V."/>
            <person name="Greig D."/>
            <person name="Hurley D."/>
            <person name="Cao Y."/>
            <person name="McCabe E."/>
            <person name="Mitchell M."/>
            <person name="Jenkins C."/>
            <person name="Fanning S."/>
        </authorList>
    </citation>
    <scope>NUCLEOTIDE SEQUENCE [LARGE SCALE GENOMIC DNA]</scope>
    <source>
        <strain evidence="2">NCTC 14382</strain>
    </source>
</reference>
<dbReference type="KEGG" id="yca:F0T03_06320"/>
<dbReference type="GO" id="GO:0003677">
    <property type="term" value="F:DNA binding"/>
    <property type="evidence" value="ECO:0007669"/>
    <property type="project" value="UniProtKB-KW"/>
</dbReference>
<sequence length="126" mass="14246">MHSSETRCDPMQEAWSQDGVLMQDLMTAEQLSKIIHKTVASIRSDATRNPMSLPPICRLPNTKRLLWRLEDVEQWLAGHVCTPQQPPLPSSINLVVPAKRGRPTKVEQIARNKKRSVLATALNTKR</sequence>
<organism evidence="1 2">
    <name type="scientific">Yersinia canariae</name>
    <dbReference type="NCBI Taxonomy" id="2607663"/>
    <lineage>
        <taxon>Bacteria</taxon>
        <taxon>Pseudomonadati</taxon>
        <taxon>Pseudomonadota</taxon>
        <taxon>Gammaproteobacteria</taxon>
        <taxon>Enterobacterales</taxon>
        <taxon>Yersiniaceae</taxon>
        <taxon>Yersinia</taxon>
    </lineage>
</organism>
<proteinExistence type="predicted"/>
<dbReference type="Proteomes" id="UP000464402">
    <property type="component" value="Chromosome"/>
</dbReference>
<dbReference type="AlphaFoldDB" id="A0A857EZ71"/>